<dbReference type="Gene3D" id="3.40.630.10">
    <property type="entry name" value="Zn peptidases"/>
    <property type="match status" value="1"/>
</dbReference>
<dbReference type="EMBL" id="AP024488">
    <property type="protein sequence ID" value="BCS98593.1"/>
    <property type="molecule type" value="Genomic_DNA"/>
</dbReference>
<evidence type="ECO:0000313" key="4">
    <source>
        <dbReference type="EMBL" id="BCS98593.1"/>
    </source>
</evidence>
<dbReference type="InterPro" id="IPR036264">
    <property type="entry name" value="Bact_exopeptidase_dim_dom"/>
</dbReference>
<dbReference type="SUPFAM" id="SSF53187">
    <property type="entry name" value="Zn-dependent exopeptidases"/>
    <property type="match status" value="1"/>
</dbReference>
<dbReference type="InterPro" id="IPR050072">
    <property type="entry name" value="Peptidase_M20A"/>
</dbReference>
<protein>
    <submittedName>
        <fullName evidence="4">Peptidase M20</fullName>
    </submittedName>
</protein>
<evidence type="ECO:0000256" key="1">
    <source>
        <dbReference type="ARBA" id="ARBA00022723"/>
    </source>
</evidence>
<keyword evidence="2" id="KW-0378">Hydrolase</keyword>
<organism evidence="4 5">
    <name type="scientific">Desulfoluna limicola</name>
    <dbReference type="NCBI Taxonomy" id="2810562"/>
    <lineage>
        <taxon>Bacteria</taxon>
        <taxon>Pseudomonadati</taxon>
        <taxon>Thermodesulfobacteriota</taxon>
        <taxon>Desulfobacteria</taxon>
        <taxon>Desulfobacterales</taxon>
        <taxon>Desulfolunaceae</taxon>
        <taxon>Desulfoluna</taxon>
    </lineage>
</organism>
<evidence type="ECO:0000259" key="3">
    <source>
        <dbReference type="Pfam" id="PF07687"/>
    </source>
</evidence>
<dbReference type="PANTHER" id="PTHR43808">
    <property type="entry name" value="ACETYLORNITHINE DEACETYLASE"/>
    <property type="match status" value="1"/>
</dbReference>
<keyword evidence="5" id="KW-1185">Reference proteome</keyword>
<accession>A0ABM7PM45</accession>
<evidence type="ECO:0000256" key="2">
    <source>
        <dbReference type="ARBA" id="ARBA00022801"/>
    </source>
</evidence>
<sequence>MNRSFHQDACTDLLIALAETPGPSLGESPRRQVLEQFFVEHGVACIVDEAENLRVSIGNGPWEETVVFDAHMDVVQEGFEAQVTREEDRLIGMGVADDLAAVSLLAHLAVELSNQESPLKRPLLILFSTGEEGDGNLKGVRHLVAEKQAPPHLFISFDLNFDNICLTALGSKRYRITTKAPGGHSWSDFGLPSAIDALMGLLADVKETFTEATANRLGQASCNIGAITGGEGINSIAANASATFEFRSVDPLLLNQLDQGLQTCLENHPTEEVTFTCTITGERPAAKPINREQIEPMAVHAIQAATGITPTEIPMSTNINIPLSHGWPSVCMGLCQSGRFHSHEEFLVISSLAQGWNVLQAVIKQVG</sequence>
<dbReference type="Pfam" id="PF07687">
    <property type="entry name" value="M20_dimer"/>
    <property type="match status" value="1"/>
</dbReference>
<dbReference type="InterPro" id="IPR011650">
    <property type="entry name" value="Peptidase_M20_dimer"/>
</dbReference>
<dbReference type="Proteomes" id="UP001320148">
    <property type="component" value="Chromosome"/>
</dbReference>
<dbReference type="SUPFAM" id="SSF55031">
    <property type="entry name" value="Bacterial exopeptidase dimerisation domain"/>
    <property type="match status" value="1"/>
</dbReference>
<dbReference type="PANTHER" id="PTHR43808:SF17">
    <property type="entry name" value="PEPTIDASE M20"/>
    <property type="match status" value="1"/>
</dbReference>
<proteinExistence type="predicted"/>
<dbReference type="RefSeq" id="WP_236889982.1">
    <property type="nucleotide sequence ID" value="NZ_AP024488.1"/>
</dbReference>
<dbReference type="Pfam" id="PF01546">
    <property type="entry name" value="Peptidase_M20"/>
    <property type="match status" value="1"/>
</dbReference>
<feature type="domain" description="Peptidase M20 dimerisation" evidence="3">
    <location>
        <begin position="170"/>
        <end position="269"/>
    </location>
</feature>
<gene>
    <name evidence="4" type="ORF">DSLASN_42250</name>
</gene>
<dbReference type="InterPro" id="IPR002933">
    <property type="entry name" value="Peptidase_M20"/>
</dbReference>
<name>A0ABM7PM45_9BACT</name>
<dbReference type="Gene3D" id="3.30.70.360">
    <property type="match status" value="1"/>
</dbReference>
<reference evidence="4 5" key="1">
    <citation type="submission" date="2021-02" db="EMBL/GenBank/DDBJ databases">
        <title>Complete genome of Desulfoluna sp. strain ASN36.</title>
        <authorList>
            <person name="Takahashi A."/>
            <person name="Kojima H."/>
            <person name="Fukui M."/>
        </authorList>
    </citation>
    <scope>NUCLEOTIDE SEQUENCE [LARGE SCALE GENOMIC DNA]</scope>
    <source>
        <strain evidence="4 5">ASN36</strain>
    </source>
</reference>
<keyword evidence="1" id="KW-0479">Metal-binding</keyword>
<evidence type="ECO:0000313" key="5">
    <source>
        <dbReference type="Proteomes" id="UP001320148"/>
    </source>
</evidence>